<dbReference type="Gene3D" id="3.40.190.10">
    <property type="entry name" value="Periplasmic binding protein-like II"/>
    <property type="match status" value="2"/>
</dbReference>
<keyword evidence="2" id="KW-0813">Transport</keyword>
<organism evidence="6 7">
    <name type="scientific">Nostocoides veronense</name>
    <dbReference type="NCBI Taxonomy" id="330836"/>
    <lineage>
        <taxon>Bacteria</taxon>
        <taxon>Bacillati</taxon>
        <taxon>Actinomycetota</taxon>
        <taxon>Actinomycetes</taxon>
        <taxon>Micrococcales</taxon>
        <taxon>Intrasporangiaceae</taxon>
        <taxon>Nostocoides</taxon>
    </lineage>
</organism>
<dbReference type="InterPro" id="IPR051455">
    <property type="entry name" value="Bact_solute-bind_prot3"/>
</dbReference>
<evidence type="ECO:0000256" key="4">
    <source>
        <dbReference type="SAM" id="SignalP"/>
    </source>
</evidence>
<accession>A0ABP4YEH3</accession>
<dbReference type="PROSITE" id="PS51257">
    <property type="entry name" value="PROKAR_LIPOPROTEIN"/>
    <property type="match status" value="1"/>
</dbReference>
<feature type="chain" id="PRO_5046610653" evidence="4">
    <location>
        <begin position="18"/>
        <end position="267"/>
    </location>
</feature>
<reference evidence="7" key="1">
    <citation type="journal article" date="2019" name="Int. J. Syst. Evol. Microbiol.">
        <title>The Global Catalogue of Microorganisms (GCM) 10K type strain sequencing project: providing services to taxonomists for standard genome sequencing and annotation.</title>
        <authorList>
            <consortium name="The Broad Institute Genomics Platform"/>
            <consortium name="The Broad Institute Genome Sequencing Center for Infectious Disease"/>
            <person name="Wu L."/>
            <person name="Ma J."/>
        </authorList>
    </citation>
    <scope>NUCLEOTIDE SEQUENCE [LARGE SCALE GENOMIC DNA]</scope>
    <source>
        <strain evidence="7">JCM 15592</strain>
    </source>
</reference>
<evidence type="ECO:0000256" key="3">
    <source>
        <dbReference type="ARBA" id="ARBA00022729"/>
    </source>
</evidence>
<dbReference type="InterPro" id="IPR001638">
    <property type="entry name" value="Solute-binding_3/MltF_N"/>
</dbReference>
<dbReference type="SMART" id="SM00062">
    <property type="entry name" value="PBPb"/>
    <property type="match status" value="1"/>
</dbReference>
<gene>
    <name evidence="6" type="ORF">GCM10009811_34770</name>
</gene>
<dbReference type="Pfam" id="PF00497">
    <property type="entry name" value="SBP_bac_3"/>
    <property type="match status" value="1"/>
</dbReference>
<dbReference type="Proteomes" id="UP001499938">
    <property type="component" value="Unassembled WGS sequence"/>
</dbReference>
<dbReference type="PANTHER" id="PTHR30085:SF6">
    <property type="entry name" value="ABC TRANSPORTER GLUTAMINE-BINDING PROTEIN GLNH"/>
    <property type="match status" value="1"/>
</dbReference>
<dbReference type="EMBL" id="BAAAPO010000061">
    <property type="protein sequence ID" value="GAA1808546.1"/>
    <property type="molecule type" value="Genomic_DNA"/>
</dbReference>
<feature type="signal peptide" evidence="4">
    <location>
        <begin position="1"/>
        <end position="17"/>
    </location>
</feature>
<name>A0ABP4YEH3_9MICO</name>
<feature type="domain" description="Solute-binding protein family 3/N-terminal" evidence="5">
    <location>
        <begin position="30"/>
        <end position="250"/>
    </location>
</feature>
<evidence type="ECO:0000313" key="6">
    <source>
        <dbReference type="EMBL" id="GAA1808546.1"/>
    </source>
</evidence>
<dbReference type="RefSeq" id="WP_344088608.1">
    <property type="nucleotide sequence ID" value="NZ_BAAAPO010000061.1"/>
</dbReference>
<dbReference type="SUPFAM" id="SSF53850">
    <property type="entry name" value="Periplasmic binding protein-like II"/>
    <property type="match status" value="1"/>
</dbReference>
<dbReference type="PANTHER" id="PTHR30085">
    <property type="entry name" value="AMINO ACID ABC TRANSPORTER PERMEASE"/>
    <property type="match status" value="1"/>
</dbReference>
<comment type="caution">
    <text evidence="6">The sequence shown here is derived from an EMBL/GenBank/DDBJ whole genome shotgun (WGS) entry which is preliminary data.</text>
</comment>
<sequence>MISRVRPLLTAAVCLLAAGCTPQTVRETGPLRVGMGVDRPGLAVRSGDGYAGLDVDVANYVAARLRRDGIRIVPTPRAQRAMVLTTGQVDMVVSGFSATPHRAEQVTFAGAYLVVHQRLMTRVSSAMTLDRVTSRRLCAAYGSTAQDYIVENLPGVHLFVQDSYAACMERLLDRRVDGVLADDVVLTGYADQAAYDSKVVIKSATAATETYAIGLPKGELTLCRQVNEAVADMVATGAWQRSVEAHLAPMGYVVDKAVNPPPQQPCA</sequence>
<keyword evidence="3 4" id="KW-0732">Signal</keyword>
<evidence type="ECO:0000256" key="2">
    <source>
        <dbReference type="ARBA" id="ARBA00022448"/>
    </source>
</evidence>
<proteinExistence type="inferred from homology"/>
<comment type="similarity">
    <text evidence="1">Belongs to the bacterial solute-binding protein 3 family.</text>
</comment>
<protein>
    <submittedName>
        <fullName evidence="6">Transporter substrate-binding domain-containing protein</fullName>
    </submittedName>
</protein>
<evidence type="ECO:0000313" key="7">
    <source>
        <dbReference type="Proteomes" id="UP001499938"/>
    </source>
</evidence>
<evidence type="ECO:0000256" key="1">
    <source>
        <dbReference type="ARBA" id="ARBA00010333"/>
    </source>
</evidence>
<keyword evidence="7" id="KW-1185">Reference proteome</keyword>
<evidence type="ECO:0000259" key="5">
    <source>
        <dbReference type="SMART" id="SM00062"/>
    </source>
</evidence>